<dbReference type="GO" id="GO:0006646">
    <property type="term" value="P:phosphatidylethanolamine biosynthetic process"/>
    <property type="evidence" value="ECO:0007669"/>
    <property type="project" value="UniProtKB-UniRule"/>
</dbReference>
<keyword evidence="7 11" id="KW-0594">Phospholipid biosynthesis</keyword>
<comment type="cofactor">
    <cofactor evidence="11">
        <name>pyruvate</name>
        <dbReference type="ChEBI" id="CHEBI:15361"/>
    </cofactor>
    <text evidence="11">Binds 1 pyruvoyl group covalently per subunit.</text>
</comment>
<dbReference type="EMBL" id="DROK01000090">
    <property type="protein sequence ID" value="HHI96816.1"/>
    <property type="molecule type" value="Genomic_DNA"/>
</dbReference>
<comment type="similarity">
    <text evidence="11">Belongs to the phosphatidylserine decarboxylase family. PSD-A subfamily.</text>
</comment>
<comment type="pathway">
    <text evidence="11">Phospholipid metabolism; phosphatidylethanolamine biosynthesis; phosphatidylethanolamine from CDP-diacylglycerol: step 2/2.</text>
</comment>
<evidence type="ECO:0000256" key="10">
    <source>
        <dbReference type="ARBA" id="ARBA00023317"/>
    </source>
</evidence>
<feature type="site" description="Cleavage (non-hydrolytic); by autocatalysis" evidence="11">
    <location>
        <begin position="177"/>
        <end position="178"/>
    </location>
</feature>
<dbReference type="InterPro" id="IPR033175">
    <property type="entry name" value="PSD-A"/>
</dbReference>
<sequence length="216" mass="24347">MINKAGLPYILVPGILGSVLGHFSQNKKILYGGLGAALAMAWFFRDPDRYPPFDRELIVSPADGRVVSIKRVKEERFLEKDAYQIGIFMNLFDVHVNRAPVTGRVLDIWYEPGKFLPADRDEAFAKNEKRFYALERLDGVPVLMVQVAGLLARRTVSLVNKGDEVLASERLGLIKFGSRVELFVPAEEARLLVNIGHRVRAGETPIVLYPWQKKDV</sequence>
<keyword evidence="10 11" id="KW-0670">Pyruvate</keyword>
<dbReference type="PANTHER" id="PTHR35809">
    <property type="entry name" value="ARCHAETIDYLSERINE DECARBOXYLASE PROENZYME-RELATED"/>
    <property type="match status" value="1"/>
</dbReference>
<evidence type="ECO:0000256" key="1">
    <source>
        <dbReference type="ARBA" id="ARBA00022475"/>
    </source>
</evidence>
<evidence type="ECO:0000313" key="12">
    <source>
        <dbReference type="EMBL" id="HHI96816.1"/>
    </source>
</evidence>
<dbReference type="Pfam" id="PF02666">
    <property type="entry name" value="PS_Dcarbxylase"/>
    <property type="match status" value="1"/>
</dbReference>
<organism evidence="12">
    <name type="scientific">Thermodesulfatator atlanticus</name>
    <dbReference type="NCBI Taxonomy" id="501497"/>
    <lineage>
        <taxon>Bacteria</taxon>
        <taxon>Pseudomonadati</taxon>
        <taxon>Thermodesulfobacteriota</taxon>
        <taxon>Thermodesulfobacteria</taxon>
        <taxon>Thermodesulfobacteriales</taxon>
        <taxon>Thermodesulfatatoraceae</taxon>
        <taxon>Thermodesulfatator</taxon>
    </lineage>
</organism>
<comment type="subunit">
    <text evidence="11">Heterodimer of a large membrane-associated beta subunit and a small pyruvoyl-containing alpha subunit.</text>
</comment>
<dbReference type="HAMAP" id="MF_00664">
    <property type="entry name" value="PS_decarb_PSD_A"/>
    <property type="match status" value="1"/>
</dbReference>
<keyword evidence="5 11" id="KW-0472">Membrane</keyword>
<name>A0A7V5NZ90_9BACT</name>
<dbReference type="UniPathway" id="UPA00558">
    <property type="reaction ID" value="UER00616"/>
</dbReference>
<accession>A0A7V5NZ90</accession>
<keyword evidence="3 11" id="KW-0210">Decarboxylase</keyword>
<keyword evidence="1 11" id="KW-1003">Cell membrane</keyword>
<feature type="chain" id="PRO_5031650059" description="Phosphatidylserine decarboxylase beta chain" evidence="11">
    <location>
        <begin position="1"/>
        <end position="177"/>
    </location>
</feature>
<reference evidence="12" key="1">
    <citation type="journal article" date="2020" name="mSystems">
        <title>Genome- and Community-Level Interaction Insights into Carbon Utilization and Element Cycling Functions of Hydrothermarchaeota in Hydrothermal Sediment.</title>
        <authorList>
            <person name="Zhou Z."/>
            <person name="Liu Y."/>
            <person name="Xu W."/>
            <person name="Pan J."/>
            <person name="Luo Z.H."/>
            <person name="Li M."/>
        </authorList>
    </citation>
    <scope>NUCLEOTIDE SEQUENCE [LARGE SCALE GENOMIC DNA]</scope>
    <source>
        <strain evidence="12">HyVt-533</strain>
    </source>
</reference>
<feature type="active site" description="Schiff-base intermediate with substrate; via pyruvic acid" evidence="11">
    <location>
        <position position="178"/>
    </location>
</feature>
<comment type="subcellular location">
    <subcellularLocation>
        <location evidence="11">Cell membrane</location>
        <topology evidence="11">Peripheral membrane protein</topology>
    </subcellularLocation>
</comment>
<evidence type="ECO:0000256" key="3">
    <source>
        <dbReference type="ARBA" id="ARBA00022793"/>
    </source>
</evidence>
<comment type="caution">
    <text evidence="12">The sequence shown here is derived from an EMBL/GenBank/DDBJ whole genome shotgun (WGS) entry which is preliminary data.</text>
</comment>
<evidence type="ECO:0000256" key="7">
    <source>
        <dbReference type="ARBA" id="ARBA00023209"/>
    </source>
</evidence>
<keyword evidence="6 11" id="KW-0865">Zymogen</keyword>
<comment type="catalytic activity">
    <reaction evidence="11">
        <text>a 1,2-diacyl-sn-glycero-3-phospho-L-serine + H(+) = a 1,2-diacyl-sn-glycero-3-phosphoethanolamine + CO2</text>
        <dbReference type="Rhea" id="RHEA:20828"/>
        <dbReference type="ChEBI" id="CHEBI:15378"/>
        <dbReference type="ChEBI" id="CHEBI:16526"/>
        <dbReference type="ChEBI" id="CHEBI:57262"/>
        <dbReference type="ChEBI" id="CHEBI:64612"/>
        <dbReference type="EC" id="4.1.1.65"/>
    </reaction>
</comment>
<protein>
    <recommendedName>
        <fullName evidence="11">Phosphatidylserine decarboxylase proenzyme</fullName>
        <ecNumber evidence="11">4.1.1.65</ecNumber>
    </recommendedName>
    <component>
        <recommendedName>
            <fullName evidence="11">Phosphatidylserine decarboxylase alpha chain</fullName>
        </recommendedName>
    </component>
    <component>
        <recommendedName>
            <fullName evidence="11">Phosphatidylserine decarboxylase beta chain</fullName>
        </recommendedName>
    </component>
</protein>
<dbReference type="GO" id="GO:0004609">
    <property type="term" value="F:phosphatidylserine decarboxylase activity"/>
    <property type="evidence" value="ECO:0007669"/>
    <property type="project" value="UniProtKB-UniRule"/>
</dbReference>
<feature type="chain" id="PRO_5031650058" description="Phosphatidylserine decarboxylase alpha chain" evidence="11">
    <location>
        <begin position="178"/>
        <end position="216"/>
    </location>
</feature>
<evidence type="ECO:0000256" key="8">
    <source>
        <dbReference type="ARBA" id="ARBA00023239"/>
    </source>
</evidence>
<evidence type="ECO:0000256" key="4">
    <source>
        <dbReference type="ARBA" id="ARBA00023098"/>
    </source>
</evidence>
<dbReference type="EC" id="4.1.1.65" evidence="11"/>
<dbReference type="InterPro" id="IPR003817">
    <property type="entry name" value="PS_Dcarbxylase"/>
</dbReference>
<keyword evidence="8 11" id="KW-0456">Lyase</keyword>
<evidence type="ECO:0000256" key="2">
    <source>
        <dbReference type="ARBA" id="ARBA00022516"/>
    </source>
</evidence>
<evidence type="ECO:0000256" key="9">
    <source>
        <dbReference type="ARBA" id="ARBA00023264"/>
    </source>
</evidence>
<keyword evidence="2 11" id="KW-0444">Lipid biosynthesis</keyword>
<dbReference type="GO" id="GO:0005886">
    <property type="term" value="C:plasma membrane"/>
    <property type="evidence" value="ECO:0007669"/>
    <property type="project" value="UniProtKB-SubCell"/>
</dbReference>
<dbReference type="Proteomes" id="UP000886101">
    <property type="component" value="Unassembled WGS sequence"/>
</dbReference>
<dbReference type="AlphaFoldDB" id="A0A7V5NZ90"/>
<keyword evidence="9 11" id="KW-1208">Phospholipid metabolism</keyword>
<evidence type="ECO:0000256" key="5">
    <source>
        <dbReference type="ARBA" id="ARBA00023136"/>
    </source>
</evidence>
<evidence type="ECO:0000256" key="11">
    <source>
        <dbReference type="HAMAP-Rule" id="MF_00664"/>
    </source>
</evidence>
<evidence type="ECO:0000256" key="6">
    <source>
        <dbReference type="ARBA" id="ARBA00023145"/>
    </source>
</evidence>
<comment type="function">
    <text evidence="11">Catalyzes the formation of phosphatidylethanolamine (PtdEtn) from phosphatidylserine (PtdSer).</text>
</comment>
<dbReference type="PANTHER" id="PTHR35809:SF1">
    <property type="entry name" value="ARCHAETIDYLSERINE DECARBOXYLASE PROENZYME-RELATED"/>
    <property type="match status" value="1"/>
</dbReference>
<feature type="modified residue" description="Pyruvic acid (Ser); by autocatalysis" evidence="11">
    <location>
        <position position="178"/>
    </location>
</feature>
<comment type="PTM">
    <text evidence="11">Is synthesized initially as an inactive proenzyme. Formation of the active enzyme involves a self-maturation process in which the active site pyruvoyl group is generated from an internal serine residue via an autocatalytic post-translational modification. Two non-identical subunits are generated from the proenzyme in this reaction, and the pyruvate is formed at the N-terminus of the alpha chain, which is derived from the carboxyl end of the proenzyme. The post-translation cleavage follows an unusual pathway, termed non-hydrolytic serinolysis, in which the side chain hydroxyl group of the serine supplies its oxygen atom to form the C-terminus of the beta chain, while the remainder of the serine residue undergoes an oxidative deamination to produce ammonia and the pyruvoyl prosthetic group on the alpha chain.</text>
</comment>
<proteinExistence type="inferred from homology"/>
<gene>
    <name evidence="11" type="primary">psd</name>
    <name evidence="12" type="ORF">ENJ96_03095</name>
</gene>
<keyword evidence="4 11" id="KW-0443">Lipid metabolism</keyword>